<comment type="caution">
    <text evidence="1">The sequence shown here is derived from an EMBL/GenBank/DDBJ whole genome shotgun (WGS) entry which is preliminary data.</text>
</comment>
<reference evidence="1 2" key="1">
    <citation type="journal article" date="2020" name="Nature">
        <title>Bacterial chemolithoautotrophy via manganese oxidation.</title>
        <authorList>
            <person name="Yu H."/>
            <person name="Leadbetter J.R."/>
        </authorList>
    </citation>
    <scope>NUCLEOTIDE SEQUENCE [LARGE SCALE GENOMIC DNA]</scope>
    <source>
        <strain evidence="1 2">Mn-1</strain>
    </source>
</reference>
<organism evidence="1 2">
    <name type="scientific">Candidatus Manganitrophus noduliformans</name>
    <dbReference type="NCBI Taxonomy" id="2606439"/>
    <lineage>
        <taxon>Bacteria</taxon>
        <taxon>Pseudomonadati</taxon>
        <taxon>Nitrospirota</taxon>
        <taxon>Nitrospiria</taxon>
        <taxon>Candidatus Troglogloeales</taxon>
        <taxon>Candidatus Manganitrophaceae</taxon>
        <taxon>Candidatus Manganitrophus</taxon>
    </lineage>
</organism>
<name>A0A7X6ID45_9BACT</name>
<gene>
    <name evidence="1" type="ORF">MNODULE_20165</name>
</gene>
<keyword evidence="2" id="KW-1185">Reference proteome</keyword>
<sequence>MKGSFSGAMGGEGGVGEGKPGRRLFGRFVLMLFVLSVGWEVFAQTSGDLMHRRNSAGPQGPLIQLFQKAVVATKEGDWKTIEEQVQQISGRLGEYKKNLGIDLTSTIQKAVAAKNGGEVLKYLAEVVYLDMRMQFKMIIASKLDDFLNAKERLDLAREYYDVILSGNVKRKAPNRHEKIESSFLVAQGALGNPGFYVDLPFSPPNVRGFEAASKTIETEIAAIYTYFKG</sequence>
<dbReference type="AlphaFoldDB" id="A0A7X6ID45"/>
<dbReference type="EMBL" id="VTOW01000005">
    <property type="protein sequence ID" value="NKE73074.1"/>
    <property type="molecule type" value="Genomic_DNA"/>
</dbReference>
<dbReference type="RefSeq" id="WP_168063022.1">
    <property type="nucleotide sequence ID" value="NZ_VTOW01000005.1"/>
</dbReference>
<protein>
    <submittedName>
        <fullName evidence="1">Uncharacterized protein</fullName>
    </submittedName>
</protein>
<evidence type="ECO:0000313" key="2">
    <source>
        <dbReference type="Proteomes" id="UP000534783"/>
    </source>
</evidence>
<accession>A0A7X6ID45</accession>
<proteinExistence type="predicted"/>
<evidence type="ECO:0000313" key="1">
    <source>
        <dbReference type="EMBL" id="NKE73074.1"/>
    </source>
</evidence>
<dbReference type="Proteomes" id="UP000534783">
    <property type="component" value="Unassembled WGS sequence"/>
</dbReference>